<proteinExistence type="predicted"/>
<dbReference type="GO" id="GO:0042597">
    <property type="term" value="C:periplasmic space"/>
    <property type="evidence" value="ECO:0007669"/>
    <property type="project" value="UniProtKB-SubCell"/>
</dbReference>
<evidence type="ECO:0000313" key="5">
    <source>
        <dbReference type="EMBL" id="AND16842.1"/>
    </source>
</evidence>
<dbReference type="PATRIC" id="fig|33888.3.peg.1884"/>
<dbReference type="PANTHER" id="PTHR30222">
    <property type="entry name" value="SPERMIDINE/PUTRESCINE-BINDING PERIPLASMIC PROTEIN"/>
    <property type="match status" value="1"/>
</dbReference>
<dbReference type="InterPro" id="IPR006311">
    <property type="entry name" value="TAT_signal"/>
</dbReference>
<keyword evidence="3" id="KW-0732">Signal</keyword>
<keyword evidence="6" id="KW-1185">Reference proteome</keyword>
<dbReference type="AlphaFoldDB" id="A0A160KSV7"/>
<dbReference type="KEGG" id="rtn:A6122_1710"/>
<comment type="subcellular location">
    <subcellularLocation>
        <location evidence="1">Periplasm</location>
    </subcellularLocation>
</comment>
<dbReference type="Pfam" id="PF13416">
    <property type="entry name" value="SBP_bac_8"/>
    <property type="match status" value="1"/>
</dbReference>
<dbReference type="EMBL" id="CP015515">
    <property type="protein sequence ID" value="AND16842.1"/>
    <property type="molecule type" value="Genomic_DNA"/>
</dbReference>
<dbReference type="SUPFAM" id="SSF53850">
    <property type="entry name" value="Periplasmic binding protein-like II"/>
    <property type="match status" value="1"/>
</dbReference>
<dbReference type="CDD" id="cd13590">
    <property type="entry name" value="PBP2_PotD_PotF_like"/>
    <property type="match status" value="1"/>
</dbReference>
<dbReference type="PROSITE" id="PS51318">
    <property type="entry name" value="TAT"/>
    <property type="match status" value="1"/>
</dbReference>
<dbReference type="InterPro" id="IPR006059">
    <property type="entry name" value="SBP"/>
</dbReference>
<dbReference type="OrthoDB" id="9813777at2"/>
<dbReference type="GO" id="GO:0019808">
    <property type="term" value="F:polyamine binding"/>
    <property type="evidence" value="ECO:0007669"/>
    <property type="project" value="InterPro"/>
</dbReference>
<dbReference type="Gene3D" id="3.40.190.10">
    <property type="entry name" value="Periplasmic binding protein-like II"/>
    <property type="match status" value="2"/>
</dbReference>
<reference evidence="5 6" key="1">
    <citation type="submission" date="2016-05" db="EMBL/GenBank/DDBJ databases">
        <title>Complete genome sequence of Rathayibacter tritici NCPPB 1953.</title>
        <authorList>
            <person name="Park J."/>
            <person name="Lee H.-H."/>
            <person name="Lee S.-W."/>
            <person name="Seo Y.-S."/>
        </authorList>
    </citation>
    <scope>NUCLEOTIDE SEQUENCE [LARGE SCALE GENOMIC DNA]</scope>
    <source>
        <strain evidence="5 6">NCPPB 1953</strain>
    </source>
</reference>
<evidence type="ECO:0000313" key="6">
    <source>
        <dbReference type="Proteomes" id="UP000077071"/>
    </source>
</evidence>
<accession>A0A160KSV7</accession>
<organism evidence="5 6">
    <name type="scientific">Rathayibacter tritici</name>
    <dbReference type="NCBI Taxonomy" id="33888"/>
    <lineage>
        <taxon>Bacteria</taxon>
        <taxon>Bacillati</taxon>
        <taxon>Actinomycetota</taxon>
        <taxon>Actinomycetes</taxon>
        <taxon>Micrococcales</taxon>
        <taxon>Microbacteriaceae</taxon>
        <taxon>Rathayibacter</taxon>
    </lineage>
</organism>
<protein>
    <submittedName>
        <fullName evidence="5">Polyamine ABC transporter substrate-binding protein</fullName>
    </submittedName>
</protein>
<evidence type="ECO:0000256" key="4">
    <source>
        <dbReference type="ARBA" id="ARBA00022764"/>
    </source>
</evidence>
<dbReference type="RefSeq" id="WP_084415912.1">
    <property type="nucleotide sequence ID" value="NZ_CP015515.1"/>
</dbReference>
<name>A0A160KSV7_9MICO</name>
<evidence type="ECO:0000256" key="3">
    <source>
        <dbReference type="ARBA" id="ARBA00022729"/>
    </source>
</evidence>
<keyword evidence="2" id="KW-0813">Transport</keyword>
<dbReference type="InterPro" id="IPR001188">
    <property type="entry name" value="Sperm_putr-bd"/>
</dbReference>
<gene>
    <name evidence="5" type="ORF">A6122_1710</name>
</gene>
<dbReference type="Proteomes" id="UP000077071">
    <property type="component" value="Chromosome"/>
</dbReference>
<dbReference type="STRING" id="33888.A6122_1710"/>
<sequence>MTRPLPRDPVLRRAIAVARSHERERRAVLSRRAVLGGIGLGASTLALAACAAQTRAAPTAAADGSAGDPQLVWDNWPAYMDEDDDGNYPSLQGFEEQSGISVTYNVAVDDNNTYYGKVKDQLALGQYIGADTVCLTEWMVSRLVRRGYVQELDHANIPNIANLTPSLANPDFDPGRKLSLPYQAGFSGICWNKEKLPDGLSSIDELWDPSLRGRVGVLSEMRDTIGLIMLAQGTDIAGSWGDDEYMNAIDVFREQVDAGQIRNIKGNAYLNDLQNEDTLAAICWSGDVTLINAEAGDKWEFAFPDSGGALWNDTFVVPMGSQRKANAEALMNYYYEPEVAAEVAAWVNYITPVDGAKDVMESIDAELAENQLIFPDEDTLAQAHVFRTLTAAEEKEYQAEFQKVLLGI</sequence>
<evidence type="ECO:0000256" key="1">
    <source>
        <dbReference type="ARBA" id="ARBA00004418"/>
    </source>
</evidence>
<dbReference type="PANTHER" id="PTHR30222:SF17">
    <property type="entry name" value="SPERMIDINE_PUTRESCINE-BINDING PERIPLASMIC PROTEIN"/>
    <property type="match status" value="1"/>
</dbReference>
<dbReference type="GO" id="GO:0015846">
    <property type="term" value="P:polyamine transport"/>
    <property type="evidence" value="ECO:0007669"/>
    <property type="project" value="InterPro"/>
</dbReference>
<dbReference type="PRINTS" id="PR00909">
    <property type="entry name" value="SPERMDNBNDNG"/>
</dbReference>
<evidence type="ECO:0000256" key="2">
    <source>
        <dbReference type="ARBA" id="ARBA00022448"/>
    </source>
</evidence>
<keyword evidence="4" id="KW-0574">Periplasm</keyword>